<proteinExistence type="predicted"/>
<evidence type="ECO:0000313" key="3">
    <source>
        <dbReference type="Proteomes" id="UP001279734"/>
    </source>
</evidence>
<organism evidence="2 3">
    <name type="scientific">Nepenthes gracilis</name>
    <name type="common">Slender pitcher plant</name>
    <dbReference type="NCBI Taxonomy" id="150966"/>
    <lineage>
        <taxon>Eukaryota</taxon>
        <taxon>Viridiplantae</taxon>
        <taxon>Streptophyta</taxon>
        <taxon>Embryophyta</taxon>
        <taxon>Tracheophyta</taxon>
        <taxon>Spermatophyta</taxon>
        <taxon>Magnoliopsida</taxon>
        <taxon>eudicotyledons</taxon>
        <taxon>Gunneridae</taxon>
        <taxon>Pentapetalae</taxon>
        <taxon>Caryophyllales</taxon>
        <taxon>Nepenthaceae</taxon>
        <taxon>Nepenthes</taxon>
    </lineage>
</organism>
<dbReference type="AlphaFoldDB" id="A0AAD3XU76"/>
<reference evidence="2" key="1">
    <citation type="submission" date="2023-05" db="EMBL/GenBank/DDBJ databases">
        <title>Nepenthes gracilis genome sequencing.</title>
        <authorList>
            <person name="Fukushima K."/>
        </authorList>
    </citation>
    <scope>NUCLEOTIDE SEQUENCE</scope>
    <source>
        <strain evidence="2">SING2019-196</strain>
    </source>
</reference>
<feature type="compositionally biased region" description="Polar residues" evidence="1">
    <location>
        <begin position="68"/>
        <end position="79"/>
    </location>
</feature>
<name>A0AAD3XU76_NEPGR</name>
<evidence type="ECO:0000313" key="2">
    <source>
        <dbReference type="EMBL" id="GMH17428.1"/>
    </source>
</evidence>
<evidence type="ECO:0000256" key="1">
    <source>
        <dbReference type="SAM" id="MobiDB-lite"/>
    </source>
</evidence>
<feature type="region of interest" description="Disordered" evidence="1">
    <location>
        <begin position="55"/>
        <end position="85"/>
    </location>
</feature>
<gene>
    <name evidence="2" type="ORF">Nepgr_019269</name>
</gene>
<accession>A0AAD3XU76</accession>
<comment type="caution">
    <text evidence="2">The sequence shown here is derived from an EMBL/GenBank/DDBJ whole genome shotgun (WGS) entry which is preliminary data.</text>
</comment>
<keyword evidence="3" id="KW-1185">Reference proteome</keyword>
<sequence>MGQDFGMKFFTDHRNTSIGKRSGRVAVRRRGNTTAKPSVKGVIIKVYVELPTSHSRRQDDSIKRLKRSSNSWNPRTEGSSGYDRRAQLLAHVRELRNSISQQG</sequence>
<dbReference type="EMBL" id="BSYO01000017">
    <property type="protein sequence ID" value="GMH17428.1"/>
    <property type="molecule type" value="Genomic_DNA"/>
</dbReference>
<protein>
    <submittedName>
        <fullName evidence="2">Uncharacterized protein</fullName>
    </submittedName>
</protein>
<dbReference type="Proteomes" id="UP001279734">
    <property type="component" value="Unassembled WGS sequence"/>
</dbReference>